<protein>
    <submittedName>
        <fullName evidence="2">Uncharacterized protein</fullName>
    </submittedName>
</protein>
<name>A0A640KHE1_LEITA</name>
<keyword evidence="3" id="KW-1185">Reference proteome</keyword>
<proteinExistence type="predicted"/>
<dbReference type="AlphaFoldDB" id="A0A640KHE1"/>
<organism evidence="2 3">
    <name type="scientific">Leishmania tarentolae</name>
    <name type="common">Sauroleishmania tarentolae</name>
    <dbReference type="NCBI Taxonomy" id="5689"/>
    <lineage>
        <taxon>Eukaryota</taxon>
        <taxon>Discoba</taxon>
        <taxon>Euglenozoa</taxon>
        <taxon>Kinetoplastea</taxon>
        <taxon>Metakinetoplastina</taxon>
        <taxon>Trypanosomatida</taxon>
        <taxon>Trypanosomatidae</taxon>
        <taxon>Leishmaniinae</taxon>
        <taxon>Leishmania</taxon>
        <taxon>lizard Leishmania</taxon>
    </lineage>
</organism>
<dbReference type="Proteomes" id="UP000419144">
    <property type="component" value="Unassembled WGS sequence"/>
</dbReference>
<dbReference type="OrthoDB" id="265640at2759"/>
<dbReference type="EMBL" id="BLBS01000031">
    <property type="protein sequence ID" value="GET88882.1"/>
    <property type="molecule type" value="Genomic_DNA"/>
</dbReference>
<accession>A0A640KHE1</accession>
<feature type="region of interest" description="Disordered" evidence="1">
    <location>
        <begin position="109"/>
        <end position="128"/>
    </location>
</feature>
<feature type="compositionally biased region" description="Low complexity" evidence="1">
    <location>
        <begin position="109"/>
        <end position="120"/>
    </location>
</feature>
<comment type="caution">
    <text evidence="2">The sequence shown here is derived from an EMBL/GenBank/DDBJ whole genome shotgun (WGS) entry which is preliminary data.</text>
</comment>
<dbReference type="VEuPathDB" id="TriTrypDB:LtaPh_2404300"/>
<sequence length="410" mass="45226">MRRLTPPLITVALLPRRNSSHLSSVVRNVSITFRGARTMSPCRTVTTMALCEASSDAPADFTSFEVESELSLAYEDLEQLQSALQGFGPSSTLASANTRQVATPLLSTSTASSSGSLMPPQMKPSMTSASPVLYPPKSLIRSQPIVLPPLLQRPRWCNVVHERYTESLPGYVDACAKVLEHIRNMWKAQAAGGRRREKAEGHGFPEHVSNLLRHAHADALLVLLEGVTGTDHGGPVFADGAAPFHVEVILHLVRMLADRSVELSGKHMAHLSKLLLGCPHLLTAAPPSQNDFSRALVAEMQDEVWNVFTCLCYATRRCVRRQQNFDCLEALLCGVYMRVHRVPNTMRNSFRAVEPHVWPLRCFGALWIRLTAHGGANTPVIASRHVSWRRCGRQRYATSCIAACSAVLRR</sequence>
<evidence type="ECO:0000313" key="2">
    <source>
        <dbReference type="EMBL" id="GET88882.1"/>
    </source>
</evidence>
<reference evidence="2" key="1">
    <citation type="submission" date="2019-11" db="EMBL/GenBank/DDBJ databases">
        <title>Leishmania tarentolae CDS.</title>
        <authorList>
            <person name="Goto Y."/>
            <person name="Yamagishi J."/>
        </authorList>
    </citation>
    <scope>NUCLEOTIDE SEQUENCE [LARGE SCALE GENOMIC DNA]</scope>
    <source>
        <strain evidence="2">Parrot Tar II</strain>
    </source>
</reference>
<gene>
    <name evidence="2" type="ORF">LtaPh_2404300</name>
</gene>
<evidence type="ECO:0000313" key="3">
    <source>
        <dbReference type="Proteomes" id="UP000419144"/>
    </source>
</evidence>
<evidence type="ECO:0000256" key="1">
    <source>
        <dbReference type="SAM" id="MobiDB-lite"/>
    </source>
</evidence>